<proteinExistence type="predicted"/>
<evidence type="ECO:0000313" key="10">
    <source>
        <dbReference type="Proteomes" id="UP001147148"/>
    </source>
</evidence>
<dbReference type="InterPro" id="IPR036259">
    <property type="entry name" value="MFS_trans_sf"/>
</dbReference>
<evidence type="ECO:0000256" key="4">
    <source>
        <dbReference type="ARBA" id="ARBA00022692"/>
    </source>
</evidence>
<evidence type="ECO:0000256" key="1">
    <source>
        <dbReference type="ARBA" id="ARBA00004651"/>
    </source>
</evidence>
<name>A0ABT5WZE3_9ENTE</name>
<dbReference type="Gene3D" id="1.20.1250.20">
    <property type="entry name" value="MFS general substrate transporter like domains"/>
    <property type="match status" value="1"/>
</dbReference>
<feature type="transmembrane region" description="Helical" evidence="7">
    <location>
        <begin position="370"/>
        <end position="390"/>
    </location>
</feature>
<sequence length="400" mass="42470">MIKPKSMFALFCLMFVAGCTVAIAPSLAKIGLSFPDVSRSTLQMLLSFGAFSSFGVSLFVGKIQQYISQKTVITAGAFLISTGMIGFFYTTSFTLLLVLSLLMGAGSGAMTATIPALLSTYFVGEKRSIMLGRNVSLQAIGSMLLTSLGGTLAIYGWRYNYLMFAIALVSGAVGLFLLPNDKKIENKDDDEEATGSELASEEDDKLSMTSPTILTVLMLAAMIMFLLSCSQNNLAIHASDLNIGNSSLVGLALSCESLGAIIAGFFITKLSVVLKGNTLIFGYVLMTLGNASISFIHLTVGFFIGTILIGMSMGSLMTRTLYLLTSGVKKSAIPMTAGLFSAVTSLGFALAPLIYNSIAGLISDSLATTSFYLATLFGVILILILAVTRFETRLLKLIKF</sequence>
<comment type="subcellular location">
    <subcellularLocation>
        <location evidence="1">Cell membrane</location>
        <topology evidence="1">Multi-pass membrane protein</topology>
    </subcellularLocation>
</comment>
<evidence type="ECO:0000313" key="9">
    <source>
        <dbReference type="EMBL" id="MDF0479022.1"/>
    </source>
</evidence>
<feature type="transmembrane region" description="Helical" evidence="7">
    <location>
        <begin position="44"/>
        <end position="60"/>
    </location>
</feature>
<feature type="transmembrane region" description="Helical" evidence="7">
    <location>
        <begin position="206"/>
        <end position="227"/>
    </location>
</feature>
<keyword evidence="6 7" id="KW-0472">Membrane</keyword>
<dbReference type="InterPro" id="IPR050189">
    <property type="entry name" value="MFS_Efflux_Transporters"/>
</dbReference>
<dbReference type="RefSeq" id="WP_275470668.1">
    <property type="nucleotide sequence ID" value="NZ_JAPDSH010000001.1"/>
</dbReference>
<dbReference type="SUPFAM" id="SSF103473">
    <property type="entry name" value="MFS general substrate transporter"/>
    <property type="match status" value="1"/>
</dbReference>
<dbReference type="Proteomes" id="UP001147148">
    <property type="component" value="Unassembled WGS sequence"/>
</dbReference>
<feature type="transmembrane region" description="Helical" evidence="7">
    <location>
        <begin position="72"/>
        <end position="89"/>
    </location>
</feature>
<feature type="transmembrane region" description="Helical" evidence="7">
    <location>
        <begin position="302"/>
        <end position="324"/>
    </location>
</feature>
<keyword evidence="5 7" id="KW-1133">Transmembrane helix</keyword>
<evidence type="ECO:0000256" key="2">
    <source>
        <dbReference type="ARBA" id="ARBA00022448"/>
    </source>
</evidence>
<gene>
    <name evidence="9" type="ORF">OL233_01880</name>
</gene>
<dbReference type="EMBL" id="JAPDSH010000001">
    <property type="protein sequence ID" value="MDF0479022.1"/>
    <property type="molecule type" value="Genomic_DNA"/>
</dbReference>
<dbReference type="PANTHER" id="PTHR43124">
    <property type="entry name" value="PURINE EFFLUX PUMP PBUE"/>
    <property type="match status" value="1"/>
</dbReference>
<dbReference type="Pfam" id="PF07690">
    <property type="entry name" value="MFS_1"/>
    <property type="match status" value="1"/>
</dbReference>
<feature type="transmembrane region" description="Helical" evidence="7">
    <location>
        <begin position="135"/>
        <end position="155"/>
    </location>
</feature>
<accession>A0ABT5WZE3</accession>
<feature type="domain" description="Major facilitator superfamily (MFS) profile" evidence="8">
    <location>
        <begin position="1"/>
        <end position="393"/>
    </location>
</feature>
<organism evidence="9 10">
    <name type="scientific">Vagococcus proximus</name>
    <dbReference type="NCBI Taxonomy" id="2991417"/>
    <lineage>
        <taxon>Bacteria</taxon>
        <taxon>Bacillati</taxon>
        <taxon>Bacillota</taxon>
        <taxon>Bacilli</taxon>
        <taxon>Lactobacillales</taxon>
        <taxon>Enterococcaceae</taxon>
        <taxon>Vagococcus</taxon>
    </lineage>
</organism>
<keyword evidence="4 7" id="KW-0812">Transmembrane</keyword>
<comment type="caution">
    <text evidence="9">The sequence shown here is derived from an EMBL/GenBank/DDBJ whole genome shotgun (WGS) entry which is preliminary data.</text>
</comment>
<feature type="transmembrane region" description="Helical" evidence="7">
    <location>
        <begin position="95"/>
        <end position="123"/>
    </location>
</feature>
<evidence type="ECO:0000259" key="8">
    <source>
        <dbReference type="PROSITE" id="PS50850"/>
    </source>
</evidence>
<keyword evidence="10" id="KW-1185">Reference proteome</keyword>
<evidence type="ECO:0000256" key="3">
    <source>
        <dbReference type="ARBA" id="ARBA00022475"/>
    </source>
</evidence>
<reference evidence="9" key="1">
    <citation type="submission" date="2022-10" db="EMBL/GenBank/DDBJ databases">
        <title>Vagococcus sp. isolated from poultry meat.</title>
        <authorList>
            <person name="Johansson P."/>
            <person name="Bjorkroth J."/>
        </authorList>
    </citation>
    <scope>NUCLEOTIDE SEQUENCE</scope>
    <source>
        <strain evidence="9">PNs007</strain>
    </source>
</reference>
<dbReference type="InterPro" id="IPR011701">
    <property type="entry name" value="MFS"/>
</dbReference>
<dbReference type="InterPro" id="IPR020846">
    <property type="entry name" value="MFS_dom"/>
</dbReference>
<dbReference type="PANTHER" id="PTHR43124:SF3">
    <property type="entry name" value="CHLORAMPHENICOL EFFLUX PUMP RV0191"/>
    <property type="match status" value="1"/>
</dbReference>
<evidence type="ECO:0000256" key="7">
    <source>
        <dbReference type="SAM" id="Phobius"/>
    </source>
</evidence>
<keyword evidence="2" id="KW-0813">Transport</keyword>
<evidence type="ECO:0000256" key="5">
    <source>
        <dbReference type="ARBA" id="ARBA00022989"/>
    </source>
</evidence>
<protein>
    <submittedName>
        <fullName evidence="9">MFS transporter</fullName>
    </submittedName>
</protein>
<keyword evidence="3" id="KW-1003">Cell membrane</keyword>
<feature type="transmembrane region" description="Helical" evidence="7">
    <location>
        <begin position="247"/>
        <end position="267"/>
    </location>
</feature>
<evidence type="ECO:0000256" key="6">
    <source>
        <dbReference type="ARBA" id="ARBA00023136"/>
    </source>
</evidence>
<dbReference type="PROSITE" id="PS51257">
    <property type="entry name" value="PROKAR_LIPOPROTEIN"/>
    <property type="match status" value="1"/>
</dbReference>
<dbReference type="PROSITE" id="PS50850">
    <property type="entry name" value="MFS"/>
    <property type="match status" value="1"/>
</dbReference>
<feature type="transmembrane region" description="Helical" evidence="7">
    <location>
        <begin position="336"/>
        <end position="358"/>
    </location>
</feature>
<feature type="transmembrane region" description="Helical" evidence="7">
    <location>
        <begin position="279"/>
        <end position="296"/>
    </location>
</feature>
<feature type="transmembrane region" description="Helical" evidence="7">
    <location>
        <begin position="161"/>
        <end position="178"/>
    </location>
</feature>